<accession>A0AAD6GNH5</accession>
<sequence length="208" mass="22689">MSQSYTSSSYYYSTSTSNSGDTSSSGHRYSTSSHTEPDGTTIVRTARQDLGQPAVVEERRYDRTGQEEFTLPGPGNTSAGGIRRITDLDEDGAVDTGNAYGAGMAGKSIDDDVDRGSFATKVFDPSSVAYDEHSDYDVDGGSRHHREMRDTGGRIFHRDFDVETTGPSSFTRERKVFEDPQAGSRVERQEDVDVSDIISDDCGLGPLR</sequence>
<organism evidence="2 3">
    <name type="scientific">Penicillium hetheringtonii</name>
    <dbReference type="NCBI Taxonomy" id="911720"/>
    <lineage>
        <taxon>Eukaryota</taxon>
        <taxon>Fungi</taxon>
        <taxon>Dikarya</taxon>
        <taxon>Ascomycota</taxon>
        <taxon>Pezizomycotina</taxon>
        <taxon>Eurotiomycetes</taxon>
        <taxon>Eurotiomycetidae</taxon>
        <taxon>Eurotiales</taxon>
        <taxon>Aspergillaceae</taxon>
        <taxon>Penicillium</taxon>
    </lineage>
</organism>
<evidence type="ECO:0000313" key="3">
    <source>
        <dbReference type="Proteomes" id="UP001216150"/>
    </source>
</evidence>
<dbReference type="Proteomes" id="UP001216150">
    <property type="component" value="Unassembled WGS sequence"/>
</dbReference>
<dbReference type="AlphaFoldDB" id="A0AAD6GNH5"/>
<dbReference type="EMBL" id="JAQJAC010000009">
    <property type="protein sequence ID" value="KAJ5572513.1"/>
    <property type="molecule type" value="Genomic_DNA"/>
</dbReference>
<feature type="compositionally biased region" description="Low complexity" evidence="1">
    <location>
        <begin position="1"/>
        <end position="34"/>
    </location>
</feature>
<gene>
    <name evidence="2" type="ORF">N7450_009497</name>
</gene>
<feature type="region of interest" description="Disordered" evidence="1">
    <location>
        <begin position="131"/>
        <end position="152"/>
    </location>
</feature>
<comment type="caution">
    <text evidence="2">The sequence shown here is derived from an EMBL/GenBank/DDBJ whole genome shotgun (WGS) entry which is preliminary data.</text>
</comment>
<feature type="region of interest" description="Disordered" evidence="1">
    <location>
        <begin position="1"/>
        <end position="83"/>
    </location>
</feature>
<protein>
    <submittedName>
        <fullName evidence="2">Uncharacterized protein</fullName>
    </submittedName>
</protein>
<name>A0AAD6GNH5_9EURO</name>
<evidence type="ECO:0000313" key="2">
    <source>
        <dbReference type="EMBL" id="KAJ5572513.1"/>
    </source>
</evidence>
<proteinExistence type="predicted"/>
<feature type="region of interest" description="Disordered" evidence="1">
    <location>
        <begin position="179"/>
        <end position="208"/>
    </location>
</feature>
<feature type="compositionally biased region" description="Basic and acidic residues" evidence="1">
    <location>
        <begin position="56"/>
        <end position="66"/>
    </location>
</feature>
<evidence type="ECO:0000256" key="1">
    <source>
        <dbReference type="SAM" id="MobiDB-lite"/>
    </source>
</evidence>
<reference evidence="2 3" key="1">
    <citation type="journal article" date="2023" name="IMA Fungus">
        <title>Comparative genomic study of the Penicillium genus elucidates a diverse pangenome and 15 lateral gene transfer events.</title>
        <authorList>
            <person name="Petersen C."/>
            <person name="Sorensen T."/>
            <person name="Nielsen M.R."/>
            <person name="Sondergaard T.E."/>
            <person name="Sorensen J.L."/>
            <person name="Fitzpatrick D.A."/>
            <person name="Frisvad J.C."/>
            <person name="Nielsen K.L."/>
        </authorList>
    </citation>
    <scope>NUCLEOTIDE SEQUENCE [LARGE SCALE GENOMIC DNA]</scope>
    <source>
        <strain evidence="2 3">IBT 29057</strain>
    </source>
</reference>
<keyword evidence="3" id="KW-1185">Reference proteome</keyword>